<dbReference type="Proteomes" id="UP001342314">
    <property type="component" value="Unassembled WGS sequence"/>
</dbReference>
<protein>
    <recommendedName>
        <fullName evidence="4">F-box domain-containing protein</fullName>
    </recommendedName>
</protein>
<dbReference type="EMBL" id="BQKY01000004">
    <property type="protein sequence ID" value="GJN89327.1"/>
    <property type="molecule type" value="Genomic_DNA"/>
</dbReference>
<sequence>MAAQLPPELWDHVCSFLPADDLQHTALALSRALPATPLSPATLCRHLRISRPNQAWLATAHLRAHDDDLAAAVHSVAVRVWRDDMQLVVNLLLALHAARSIDLAVGPLASPDHLADLLDPNSLHRSARWRNLEQLALRFNPYCAERSYYTFLKGQYFDLAPLALARADPADLPALRRLSFVQDLPPTHGQVKKSVPAFGLHDLASALDDAAASSNAPAPAAPVVVPVSGKFARASRAGHELDFAQPIVFFQLACLTRLASSPLGAQLTHVTLRLPRRNLLTALTDAPTLRRGSGQSRGKEGALFPALRHLDLSTTHVVDDARLPTLLRLYPRLETLVLDRCSGLVSREAVREATALATLRWLGKCIAGVPLSRADEALRTWRRLAKDRPTDTTPFPVRDVLILPPSPSLRSLGLGLHSLSGPGGDERAVHAEWARAFGEGYRDACERALERASDVAERWARWERSGRLSSAAADATGRVVVFREDVARLEPALRNLVLAGGEDAAEPDALFARFCAERALVPLPASSPSSLVSALASASRAALIDARERFVACFVPDCSDRAGVPHLSLHEGRGADEVRARARRERDGWERERREEGEWRRGEGEHESGGDGKGCAHVEGRRAWEVE</sequence>
<evidence type="ECO:0000313" key="2">
    <source>
        <dbReference type="EMBL" id="GJN89327.1"/>
    </source>
</evidence>
<name>A0AAV5GIT0_9BASI</name>
<evidence type="ECO:0000313" key="3">
    <source>
        <dbReference type="Proteomes" id="UP001342314"/>
    </source>
</evidence>
<evidence type="ECO:0000256" key="1">
    <source>
        <dbReference type="SAM" id="MobiDB-lite"/>
    </source>
</evidence>
<comment type="caution">
    <text evidence="2">The sequence shown here is derived from an EMBL/GenBank/DDBJ whole genome shotgun (WGS) entry which is preliminary data.</text>
</comment>
<dbReference type="SUPFAM" id="SSF52047">
    <property type="entry name" value="RNI-like"/>
    <property type="match status" value="1"/>
</dbReference>
<evidence type="ECO:0008006" key="4">
    <source>
        <dbReference type="Google" id="ProtNLM"/>
    </source>
</evidence>
<proteinExistence type="predicted"/>
<keyword evidence="3" id="KW-1185">Reference proteome</keyword>
<gene>
    <name evidence="2" type="ORF">Rhopal_002307-T1</name>
</gene>
<organism evidence="2 3">
    <name type="scientific">Rhodotorula paludigena</name>
    <dbReference type="NCBI Taxonomy" id="86838"/>
    <lineage>
        <taxon>Eukaryota</taxon>
        <taxon>Fungi</taxon>
        <taxon>Dikarya</taxon>
        <taxon>Basidiomycota</taxon>
        <taxon>Pucciniomycotina</taxon>
        <taxon>Microbotryomycetes</taxon>
        <taxon>Sporidiobolales</taxon>
        <taxon>Sporidiobolaceae</taxon>
        <taxon>Rhodotorula</taxon>
    </lineage>
</organism>
<feature type="region of interest" description="Disordered" evidence="1">
    <location>
        <begin position="573"/>
        <end position="627"/>
    </location>
</feature>
<reference evidence="2 3" key="1">
    <citation type="submission" date="2021-12" db="EMBL/GenBank/DDBJ databases">
        <title>High titer production of polyol ester of fatty acids by Rhodotorula paludigena BS15 towards product separation-free biomass refinery.</title>
        <authorList>
            <person name="Mano J."/>
            <person name="Ono H."/>
            <person name="Tanaka T."/>
            <person name="Naito K."/>
            <person name="Sushida H."/>
            <person name="Ike M."/>
            <person name="Tokuyasu K."/>
            <person name="Kitaoka M."/>
        </authorList>
    </citation>
    <scope>NUCLEOTIDE SEQUENCE [LARGE SCALE GENOMIC DNA]</scope>
    <source>
        <strain evidence="2 3">BS15</strain>
    </source>
</reference>
<dbReference type="AlphaFoldDB" id="A0AAV5GIT0"/>
<accession>A0AAV5GIT0</accession>